<dbReference type="UniPathway" id="UPA00148"/>
<dbReference type="Gene3D" id="3.40.50.880">
    <property type="match status" value="1"/>
</dbReference>
<evidence type="ECO:0000313" key="7">
    <source>
        <dbReference type="EMBL" id="AFL69412.1"/>
    </source>
</evidence>
<dbReference type="GO" id="GO:0009236">
    <property type="term" value="P:cobalamin biosynthetic process"/>
    <property type="evidence" value="ECO:0007669"/>
    <property type="project" value="UniProtKB-UniRule"/>
</dbReference>
<dbReference type="RefSeq" id="WP_014770277.1">
    <property type="nucleotide sequence ID" value="NC_018002.1"/>
</dbReference>
<organism evidence="7 8">
    <name type="scientific">Sulfurospirillum barnesii (strain ATCC 700032 / DSM 10660 / SES-3)</name>
    <dbReference type="NCBI Taxonomy" id="760154"/>
    <lineage>
        <taxon>Bacteria</taxon>
        <taxon>Pseudomonadati</taxon>
        <taxon>Campylobacterota</taxon>
        <taxon>Epsilonproteobacteria</taxon>
        <taxon>Campylobacterales</taxon>
        <taxon>Sulfurospirillaceae</taxon>
        <taxon>Sulfurospirillum</taxon>
    </lineage>
</organism>
<protein>
    <recommendedName>
        <fullName evidence="4">Cobyric acid synthase</fullName>
    </recommendedName>
</protein>
<dbReference type="NCBIfam" id="TIGR00313">
    <property type="entry name" value="cobQ"/>
    <property type="match status" value="1"/>
</dbReference>
<evidence type="ECO:0000256" key="2">
    <source>
        <dbReference type="ARBA" id="ARBA00022573"/>
    </source>
</evidence>
<accession>I3XZN8</accession>
<dbReference type="PANTHER" id="PTHR21343">
    <property type="entry name" value="DETHIOBIOTIN SYNTHETASE"/>
    <property type="match status" value="1"/>
</dbReference>
<dbReference type="AlphaFoldDB" id="I3XZN8"/>
<proteinExistence type="inferred from homology"/>
<evidence type="ECO:0000256" key="3">
    <source>
        <dbReference type="ARBA" id="ARBA00022962"/>
    </source>
</evidence>
<feature type="active site" description="Nucleophile" evidence="4">
    <location>
        <position position="330"/>
    </location>
</feature>
<dbReference type="PROSITE" id="PS51274">
    <property type="entry name" value="GATASE_COBBQ"/>
    <property type="match status" value="1"/>
</dbReference>
<dbReference type="HOGENOM" id="CLU_019250_2_2_7"/>
<keyword evidence="7" id="KW-0436">Ligase</keyword>
<dbReference type="OrthoDB" id="9808302at2"/>
<comment type="function">
    <text evidence="4">Catalyzes amidations at positions B, D, E, and G on adenosylcobyrinic A,C-diamide. NH(2) groups are provided by glutamine, and one molecule of ATP is hydrogenolyzed for each amidation.</text>
</comment>
<dbReference type="Pfam" id="PF07685">
    <property type="entry name" value="GATase_3"/>
    <property type="match status" value="1"/>
</dbReference>
<dbReference type="eggNOG" id="COG1492">
    <property type="taxonomic scope" value="Bacteria"/>
</dbReference>
<evidence type="ECO:0000256" key="1">
    <source>
        <dbReference type="ARBA" id="ARBA00004953"/>
    </source>
</evidence>
<keyword evidence="2 4" id="KW-0169">Cobalamin biosynthesis</keyword>
<dbReference type="STRING" id="760154.Sulba_2137"/>
<evidence type="ECO:0000256" key="4">
    <source>
        <dbReference type="HAMAP-Rule" id="MF_00028"/>
    </source>
</evidence>
<evidence type="ECO:0000313" key="8">
    <source>
        <dbReference type="Proteomes" id="UP000006176"/>
    </source>
</evidence>
<comment type="pathway">
    <text evidence="1 4">Cofactor biosynthesis; adenosylcobalamin biosynthesis.</text>
</comment>
<dbReference type="PANTHER" id="PTHR21343:SF1">
    <property type="entry name" value="COBYRIC ACID SYNTHASE"/>
    <property type="match status" value="1"/>
</dbReference>
<feature type="domain" description="CobB/CobQ-like glutamine amidotransferase" evidence="6">
    <location>
        <begin position="254"/>
        <end position="398"/>
    </location>
</feature>
<evidence type="ECO:0000259" key="5">
    <source>
        <dbReference type="Pfam" id="PF01656"/>
    </source>
</evidence>
<dbReference type="InterPro" id="IPR002586">
    <property type="entry name" value="CobQ/CobB/MinD/ParA_Nub-bd_dom"/>
</dbReference>
<sequence length="448" mass="50403">MPKLNNISIFGTSSDAGKSTLTFVIGKILQSFGYRVVPFKAQNVSNNAHVADDSSEIAVAQAFQADVLGVPTSYHLNPILLKSGTRNNAMLILKGKAIENKDVRAYYREIDTLKPIVTEAFLHLDARYDCVIAEGAGSPVELNLMDKDLSNIFIASSFHTKIILVADIEKGGVFASIWGVYNLLPPRLRENVIGVIVNKFRGDMTLFEKGIEIIEKEFHIPVLGVLPFIPLNLGFEDSASLKNFVQHKPHAQRKIAIIHYPTMSNYNDFEPLIADPDVLVEFVSTNMNLEPFESVILPGSKLVIKDLQWLKHTGLFAQLKTRKKEILGICGGYEMLFNAIHDPFALENETPCVEEGLGWIDDVIVLHTEKTVHKGEYTIFGKTIKGFQIRHGRSEKYPLYYEKEHIKGTFVHGIFHDDAFKHYQNKSIDAFVAVMREHLDVQRILRAL</sequence>
<keyword evidence="3 4" id="KW-0315">Glutamine amidotransferase</keyword>
<dbReference type="HAMAP" id="MF_00028">
    <property type="entry name" value="CobQ"/>
    <property type="match status" value="1"/>
</dbReference>
<dbReference type="InterPro" id="IPR011698">
    <property type="entry name" value="GATase_3"/>
</dbReference>
<feature type="domain" description="CobQ/CobB/MinD/ParA nucleotide binding" evidence="5">
    <location>
        <begin position="7"/>
        <end position="228"/>
    </location>
</feature>
<dbReference type="EMBL" id="CP003333">
    <property type="protein sequence ID" value="AFL69412.1"/>
    <property type="molecule type" value="Genomic_DNA"/>
</dbReference>
<feature type="active site" evidence="4">
    <location>
        <position position="412"/>
    </location>
</feature>
<dbReference type="PROSITE" id="PS51273">
    <property type="entry name" value="GATASE_TYPE_1"/>
    <property type="match status" value="1"/>
</dbReference>
<dbReference type="SUPFAM" id="SSF52317">
    <property type="entry name" value="Class I glutamine amidotransferase-like"/>
    <property type="match status" value="1"/>
</dbReference>
<dbReference type="InterPro" id="IPR029062">
    <property type="entry name" value="Class_I_gatase-like"/>
</dbReference>
<dbReference type="SUPFAM" id="SSF52540">
    <property type="entry name" value="P-loop containing nucleoside triphosphate hydrolases"/>
    <property type="match status" value="1"/>
</dbReference>
<dbReference type="Gene3D" id="3.40.50.300">
    <property type="entry name" value="P-loop containing nucleotide triphosphate hydrolases"/>
    <property type="match status" value="1"/>
</dbReference>
<dbReference type="GO" id="GO:0015420">
    <property type="term" value="F:ABC-type vitamin B12 transporter activity"/>
    <property type="evidence" value="ECO:0007669"/>
    <property type="project" value="UniProtKB-UniRule"/>
</dbReference>
<name>I3XZN8_SULBS</name>
<evidence type="ECO:0000259" key="6">
    <source>
        <dbReference type="Pfam" id="PF07685"/>
    </source>
</evidence>
<keyword evidence="8" id="KW-1185">Reference proteome</keyword>
<reference evidence="7 8" key="1">
    <citation type="submission" date="2012-06" db="EMBL/GenBank/DDBJ databases">
        <title>Complete sequence of Sulfurospirillum barnesii SES-3.</title>
        <authorList>
            <consortium name="US DOE Joint Genome Institute"/>
            <person name="Lucas S."/>
            <person name="Han J."/>
            <person name="Lapidus A."/>
            <person name="Cheng J.-F."/>
            <person name="Goodwin L."/>
            <person name="Pitluck S."/>
            <person name="Peters L."/>
            <person name="Ovchinnikova G."/>
            <person name="Lu M."/>
            <person name="Detter J.C."/>
            <person name="Han C."/>
            <person name="Tapia R."/>
            <person name="Land M."/>
            <person name="Hauser L."/>
            <person name="Kyrpides N."/>
            <person name="Ivanova N."/>
            <person name="Pagani I."/>
            <person name="Stolz J."/>
            <person name="Arkin A."/>
            <person name="Dehal P."/>
            <person name="Oremland R."/>
            <person name="Saltikov C."/>
            <person name="Basu P."/>
            <person name="Hollibaugh J."/>
            <person name="Newman D."/>
            <person name="Stolyar S."/>
            <person name="Hazen T."/>
            <person name="Woyke T."/>
        </authorList>
    </citation>
    <scope>NUCLEOTIDE SEQUENCE [LARGE SCALE GENOMIC DNA]</scope>
    <source>
        <strain evidence="8">ATCC 700032 / DSM 10660 / SES-3</strain>
    </source>
</reference>
<dbReference type="PATRIC" id="fig|760154.4.peg.2134"/>
<dbReference type="InterPro" id="IPR033949">
    <property type="entry name" value="CobQ_GATase1"/>
</dbReference>
<dbReference type="Proteomes" id="UP000006176">
    <property type="component" value="Chromosome"/>
</dbReference>
<gene>
    <name evidence="4" type="primary">cobQ</name>
    <name evidence="7" type="ordered locus">Sulba_2137</name>
</gene>
<comment type="similarity">
    <text evidence="4">Belongs to the CobB/CobQ family. CobQ subfamily.</text>
</comment>
<dbReference type="CDD" id="cd01750">
    <property type="entry name" value="GATase1_CobQ"/>
    <property type="match status" value="1"/>
</dbReference>
<dbReference type="Pfam" id="PF01656">
    <property type="entry name" value="CbiA"/>
    <property type="match status" value="1"/>
</dbReference>
<dbReference type="NCBIfam" id="NF001989">
    <property type="entry name" value="PRK00784.1"/>
    <property type="match status" value="1"/>
</dbReference>
<dbReference type="GO" id="GO:0016874">
    <property type="term" value="F:ligase activity"/>
    <property type="evidence" value="ECO:0007669"/>
    <property type="project" value="UniProtKB-KW"/>
</dbReference>
<dbReference type="KEGG" id="sba:Sulba_2137"/>
<dbReference type="InterPro" id="IPR004459">
    <property type="entry name" value="CobQ_synth"/>
</dbReference>
<dbReference type="InterPro" id="IPR027417">
    <property type="entry name" value="P-loop_NTPase"/>
</dbReference>